<dbReference type="SUPFAM" id="SSF53448">
    <property type="entry name" value="Nucleotide-diphospho-sugar transferases"/>
    <property type="match status" value="1"/>
</dbReference>
<dbReference type="AlphaFoldDB" id="A0A0J1C5L7"/>
<evidence type="ECO:0000313" key="4">
    <source>
        <dbReference type="Proteomes" id="UP000036027"/>
    </source>
</evidence>
<dbReference type="RefSeq" id="WP_047760116.1">
    <property type="nucleotide sequence ID" value="NZ_CP091510.1"/>
</dbReference>
<dbReference type="PATRIC" id="fig|1470200.3.peg.1058"/>
<evidence type="ECO:0000256" key="1">
    <source>
        <dbReference type="SAM" id="Phobius"/>
    </source>
</evidence>
<dbReference type="EMBL" id="JTDO01000002">
    <property type="protein sequence ID" value="KLT73618.1"/>
    <property type="molecule type" value="Genomic_DNA"/>
</dbReference>
<keyword evidence="1" id="KW-0812">Transmembrane</keyword>
<organism evidence="3 4">
    <name type="scientific">Neisseria arctica</name>
    <dbReference type="NCBI Taxonomy" id="1470200"/>
    <lineage>
        <taxon>Bacteria</taxon>
        <taxon>Pseudomonadati</taxon>
        <taxon>Pseudomonadota</taxon>
        <taxon>Betaproteobacteria</taxon>
        <taxon>Neisseriales</taxon>
        <taxon>Neisseriaceae</taxon>
        <taxon>Neisseria</taxon>
    </lineage>
</organism>
<sequence>MDQVELIFINWNSADLLFTAVATLNKTSLPYRICVVDNGSADDSCAQIKARLPEAKLIEMGYNSGFATAVNAGLNASESRFALILNTDIEFKNDVPALLVEALKQFNAVLACPELHRPDGSLQAAVVPEPTLVTELTNRSVARRLLDYDRSNPSLVASIVGPCMVVDIEKLKALGLGVDGRFFDERFFFFFEETDFCKRIIKSGGKIVYQPKAQLMHMQGESANKRPIGARVQFQESRYKYFYKHYGIGAVVLLFIGTLMRTLVNAVAQTLVAVFSLSKKQNKAWDKAYVYWALVIWHILLCRPKWSFDKR</sequence>
<evidence type="ECO:0000313" key="3">
    <source>
        <dbReference type="EMBL" id="KLT73618.1"/>
    </source>
</evidence>
<dbReference type="InterPro" id="IPR001173">
    <property type="entry name" value="Glyco_trans_2-like"/>
</dbReference>
<dbReference type="PANTHER" id="PTHR43179:SF7">
    <property type="entry name" value="RHAMNOSYLTRANSFERASE WBBL"/>
    <property type="match status" value="1"/>
</dbReference>
<proteinExistence type="predicted"/>
<feature type="transmembrane region" description="Helical" evidence="1">
    <location>
        <begin position="288"/>
        <end position="306"/>
    </location>
</feature>
<reference evidence="3 4" key="1">
    <citation type="submission" date="2014-11" db="EMBL/GenBank/DDBJ databases">
        <title>Genome of a novel goose pathogen.</title>
        <authorList>
            <person name="Hansen C.M."/>
            <person name="Hueffer K."/>
            <person name="Choi S.C."/>
        </authorList>
    </citation>
    <scope>NUCLEOTIDE SEQUENCE [LARGE SCALE GENOMIC DNA]</scope>
    <source>
        <strain evidence="3 4">KH1503</strain>
    </source>
</reference>
<dbReference type="Pfam" id="PF00535">
    <property type="entry name" value="Glycos_transf_2"/>
    <property type="match status" value="1"/>
</dbReference>
<dbReference type="InterPro" id="IPR029044">
    <property type="entry name" value="Nucleotide-diphossugar_trans"/>
</dbReference>
<keyword evidence="1" id="KW-1133">Transmembrane helix</keyword>
<accession>A0A0J1C5L7</accession>
<keyword evidence="4" id="KW-1185">Reference proteome</keyword>
<dbReference type="Gene3D" id="3.90.550.10">
    <property type="entry name" value="Spore Coat Polysaccharide Biosynthesis Protein SpsA, Chain A"/>
    <property type="match status" value="1"/>
</dbReference>
<feature type="transmembrane region" description="Helical" evidence="1">
    <location>
        <begin position="246"/>
        <end position="268"/>
    </location>
</feature>
<evidence type="ECO:0000259" key="2">
    <source>
        <dbReference type="Pfam" id="PF00535"/>
    </source>
</evidence>
<keyword evidence="1" id="KW-0472">Membrane</keyword>
<dbReference type="Proteomes" id="UP000036027">
    <property type="component" value="Unassembled WGS sequence"/>
</dbReference>
<comment type="caution">
    <text evidence="3">The sequence shown here is derived from an EMBL/GenBank/DDBJ whole genome shotgun (WGS) entry which is preliminary data.</text>
</comment>
<gene>
    <name evidence="3" type="ORF">PL75_01320</name>
</gene>
<feature type="domain" description="Glycosyltransferase 2-like" evidence="2">
    <location>
        <begin position="10"/>
        <end position="121"/>
    </location>
</feature>
<protein>
    <recommendedName>
        <fullName evidence="2">Glycosyltransferase 2-like domain-containing protein</fullName>
    </recommendedName>
</protein>
<dbReference type="PANTHER" id="PTHR43179">
    <property type="entry name" value="RHAMNOSYLTRANSFERASE WBBL"/>
    <property type="match status" value="1"/>
</dbReference>
<name>A0A0J1C5L7_9NEIS</name>
<dbReference type="OrthoDB" id="9771846at2"/>
<dbReference type="STRING" id="1470200.PL75_01320"/>